<dbReference type="Gene3D" id="3.30.200.20">
    <property type="entry name" value="Phosphorylase Kinase, domain 1"/>
    <property type="match status" value="1"/>
</dbReference>
<evidence type="ECO:0000256" key="9">
    <source>
        <dbReference type="ARBA" id="ARBA00022989"/>
    </source>
</evidence>
<keyword evidence="2" id="KW-0597">Phosphoprotein</keyword>
<dbReference type="SMART" id="SM00369">
    <property type="entry name" value="LRR_TYP"/>
    <property type="match status" value="1"/>
</dbReference>
<keyword evidence="3" id="KW-0433">Leucine-rich repeat</keyword>
<feature type="signal peptide" evidence="15">
    <location>
        <begin position="1"/>
        <end position="26"/>
    </location>
</feature>
<dbReference type="FunFam" id="3.80.10.10:FF:001678">
    <property type="entry name" value="Calmodulin-binding receptor kinase CaMRLK"/>
    <property type="match status" value="1"/>
</dbReference>
<evidence type="ECO:0000256" key="13">
    <source>
        <dbReference type="SAM" id="MobiDB-lite"/>
    </source>
</evidence>
<dbReference type="PROSITE" id="PS51450">
    <property type="entry name" value="LRR"/>
    <property type="match status" value="1"/>
</dbReference>
<dbReference type="InterPro" id="IPR001611">
    <property type="entry name" value="Leu-rich_rpt"/>
</dbReference>
<name>A0A1D1XMB6_9ARAE</name>
<dbReference type="Pfam" id="PF07714">
    <property type="entry name" value="PK_Tyr_Ser-Thr"/>
    <property type="match status" value="1"/>
</dbReference>
<evidence type="ECO:0000256" key="11">
    <source>
        <dbReference type="ARBA" id="ARBA00023170"/>
    </source>
</evidence>
<feature type="domain" description="Protein kinase" evidence="16">
    <location>
        <begin position="404"/>
        <end position="632"/>
    </location>
</feature>
<protein>
    <submittedName>
        <fullName evidence="17">Putative LRR receptor-like serine/threonine-protein kinase At2g24230</fullName>
    </submittedName>
</protein>
<keyword evidence="17" id="KW-0418">Kinase</keyword>
<feature type="chain" id="PRO_5008899584" evidence="15">
    <location>
        <begin position="27"/>
        <end position="632"/>
    </location>
</feature>
<dbReference type="FunFam" id="3.30.200.20:FF:000466">
    <property type="entry name" value="Putative LRR receptor-like serine/threonine-protein kinase"/>
    <property type="match status" value="1"/>
</dbReference>
<dbReference type="Gene3D" id="1.10.510.10">
    <property type="entry name" value="Transferase(Phosphotransferase) domain 1"/>
    <property type="match status" value="1"/>
</dbReference>
<keyword evidence="12" id="KW-0325">Glycoprotein</keyword>
<dbReference type="InterPro" id="IPR000719">
    <property type="entry name" value="Prot_kinase_dom"/>
</dbReference>
<dbReference type="PROSITE" id="PS50011">
    <property type="entry name" value="PROTEIN_KINASE_DOM"/>
    <property type="match status" value="1"/>
</dbReference>
<evidence type="ECO:0000256" key="14">
    <source>
        <dbReference type="SAM" id="Phobius"/>
    </source>
</evidence>
<dbReference type="GO" id="GO:0005524">
    <property type="term" value="F:ATP binding"/>
    <property type="evidence" value="ECO:0007669"/>
    <property type="project" value="UniProtKB-KW"/>
</dbReference>
<evidence type="ECO:0000259" key="16">
    <source>
        <dbReference type="PROSITE" id="PS50011"/>
    </source>
</evidence>
<feature type="non-terminal residue" evidence="17">
    <location>
        <position position="632"/>
    </location>
</feature>
<keyword evidence="9 14" id="KW-1133">Transmembrane helix</keyword>
<evidence type="ECO:0000256" key="5">
    <source>
        <dbReference type="ARBA" id="ARBA00022729"/>
    </source>
</evidence>
<dbReference type="SUPFAM" id="SSF56112">
    <property type="entry name" value="Protein kinase-like (PK-like)"/>
    <property type="match status" value="1"/>
</dbReference>
<dbReference type="InterPro" id="IPR001245">
    <property type="entry name" value="Ser-Thr/Tyr_kinase_cat_dom"/>
</dbReference>
<keyword evidence="5 15" id="KW-0732">Signal</keyword>
<dbReference type="Pfam" id="PF00560">
    <property type="entry name" value="LRR_1"/>
    <property type="match status" value="1"/>
</dbReference>
<evidence type="ECO:0000256" key="6">
    <source>
        <dbReference type="ARBA" id="ARBA00022737"/>
    </source>
</evidence>
<dbReference type="Gene3D" id="3.80.10.10">
    <property type="entry name" value="Ribonuclease Inhibitor"/>
    <property type="match status" value="1"/>
</dbReference>
<dbReference type="AlphaFoldDB" id="A0A1D1XMB6"/>
<dbReference type="SUPFAM" id="SSF52058">
    <property type="entry name" value="L domain-like"/>
    <property type="match status" value="1"/>
</dbReference>
<keyword evidence="7" id="KW-0547">Nucleotide-binding</keyword>
<evidence type="ECO:0000313" key="17">
    <source>
        <dbReference type="EMBL" id="JAT43525.1"/>
    </source>
</evidence>
<evidence type="ECO:0000256" key="10">
    <source>
        <dbReference type="ARBA" id="ARBA00023136"/>
    </source>
</evidence>
<evidence type="ECO:0000256" key="7">
    <source>
        <dbReference type="ARBA" id="ARBA00022741"/>
    </source>
</evidence>
<accession>A0A1D1XMB6</accession>
<proteinExistence type="predicted"/>
<evidence type="ECO:0000256" key="3">
    <source>
        <dbReference type="ARBA" id="ARBA00022614"/>
    </source>
</evidence>
<dbReference type="PANTHER" id="PTHR48007:SF84">
    <property type="entry name" value="(WILD MALAYSIAN BANANA) HYPOTHETICAL PROTEIN"/>
    <property type="match status" value="1"/>
</dbReference>
<evidence type="ECO:0000256" key="8">
    <source>
        <dbReference type="ARBA" id="ARBA00022840"/>
    </source>
</evidence>
<dbReference type="SMART" id="SM00219">
    <property type="entry name" value="TyrKc"/>
    <property type="match status" value="1"/>
</dbReference>
<organism evidence="17">
    <name type="scientific">Anthurium amnicola</name>
    <dbReference type="NCBI Taxonomy" id="1678845"/>
    <lineage>
        <taxon>Eukaryota</taxon>
        <taxon>Viridiplantae</taxon>
        <taxon>Streptophyta</taxon>
        <taxon>Embryophyta</taxon>
        <taxon>Tracheophyta</taxon>
        <taxon>Spermatophyta</taxon>
        <taxon>Magnoliopsida</taxon>
        <taxon>Liliopsida</taxon>
        <taxon>Araceae</taxon>
        <taxon>Pothoideae</taxon>
        <taxon>Potheae</taxon>
        <taxon>Anthurium</taxon>
    </lineage>
</organism>
<evidence type="ECO:0000256" key="1">
    <source>
        <dbReference type="ARBA" id="ARBA00004167"/>
    </source>
</evidence>
<gene>
    <name evidence="17" type="primary">At2g24230_0</name>
    <name evidence="17" type="ORF">g.35169</name>
</gene>
<keyword evidence="17" id="KW-0808">Transferase</keyword>
<comment type="subcellular location">
    <subcellularLocation>
        <location evidence="1">Membrane</location>
        <topology evidence="1">Single-pass membrane protein</topology>
    </subcellularLocation>
</comment>
<dbReference type="InterPro" id="IPR020635">
    <property type="entry name" value="Tyr_kinase_cat_dom"/>
</dbReference>
<feature type="region of interest" description="Disordered" evidence="13">
    <location>
        <begin position="279"/>
        <end position="298"/>
    </location>
</feature>
<dbReference type="InterPro" id="IPR003591">
    <property type="entry name" value="Leu-rich_rpt_typical-subtyp"/>
</dbReference>
<evidence type="ECO:0000256" key="4">
    <source>
        <dbReference type="ARBA" id="ARBA00022692"/>
    </source>
</evidence>
<dbReference type="PANTHER" id="PTHR48007">
    <property type="entry name" value="LEUCINE-RICH REPEAT RECEPTOR-LIKE PROTEIN KINASE PXC1"/>
    <property type="match status" value="1"/>
</dbReference>
<feature type="transmembrane region" description="Helical" evidence="14">
    <location>
        <begin position="303"/>
        <end position="327"/>
    </location>
</feature>
<dbReference type="Pfam" id="PF13855">
    <property type="entry name" value="LRR_8"/>
    <property type="match status" value="1"/>
</dbReference>
<dbReference type="GO" id="GO:0016020">
    <property type="term" value="C:membrane"/>
    <property type="evidence" value="ECO:0007669"/>
    <property type="project" value="UniProtKB-SubCell"/>
</dbReference>
<keyword evidence="4 14" id="KW-0812">Transmembrane</keyword>
<dbReference type="EMBL" id="GDJX01024411">
    <property type="protein sequence ID" value="JAT43525.1"/>
    <property type="molecule type" value="Transcribed_RNA"/>
</dbReference>
<evidence type="ECO:0000256" key="15">
    <source>
        <dbReference type="SAM" id="SignalP"/>
    </source>
</evidence>
<evidence type="ECO:0000256" key="2">
    <source>
        <dbReference type="ARBA" id="ARBA00022553"/>
    </source>
</evidence>
<evidence type="ECO:0000256" key="12">
    <source>
        <dbReference type="ARBA" id="ARBA00023180"/>
    </source>
</evidence>
<dbReference type="InterPro" id="IPR011009">
    <property type="entry name" value="Kinase-like_dom_sf"/>
</dbReference>
<keyword evidence="10 14" id="KW-0472">Membrane</keyword>
<dbReference type="InterPro" id="IPR046959">
    <property type="entry name" value="PRK1-6/SRF4-like"/>
</dbReference>
<keyword evidence="6" id="KW-0677">Repeat</keyword>
<reference evidence="17" key="1">
    <citation type="submission" date="2015-07" db="EMBL/GenBank/DDBJ databases">
        <title>Transcriptome Assembly of Anthurium amnicola.</title>
        <authorList>
            <person name="Suzuki J."/>
        </authorList>
    </citation>
    <scope>NUCLEOTIDE SEQUENCE</scope>
</reference>
<dbReference type="GO" id="GO:0004713">
    <property type="term" value="F:protein tyrosine kinase activity"/>
    <property type="evidence" value="ECO:0007669"/>
    <property type="project" value="InterPro"/>
</dbReference>
<sequence length="632" mass="68214">MELLANKRSLILFYFLLFFPSHFSMAQPTSPCNATVRKLLSQAFACVSGFDLSSLLPNCSPSAIPHAPPPPPLSEIRLPSRNLSGTVSWMFLRRISTLRVIDLSGNSLRGSIPTGFWSAPALLHLNLSSNHLGGPVGYDANPPSPLRALNVSGNRFTNSVRVSGFPRLRVLDLSRNNLSSLPSGLGKQAELEHLDVSGCGISGDAKPLRGLRSLKYLDASRNRMSGYFPVDFPPVAALTFLNISFNNFSGRVAPEEFQRFGASAFVRAGDLVYSSSSLPPPFPSLQENRTGGKTPNRKKPSRAVVLGIALPAALSLVTAIAVLAACIRWRRRRTVSETEREKKWTGKSVMGMEPGGATSAAWVAELTAACPDVAAAPVVMFEKPLMRVTFSELAAATSGFGVESQLAEGRGSGPVYRAVLPGEMDVVIRVLEKAREMDAAEARAAFQELGRLRHPNILSLLGYCIAGTEKLLLYEYMENGDLHRWLHELPAGHPDVEDWSTDAWDGHPDVAPRVAAALPAQERAAMGWATRHRIALGIARGLAFLHHAGSRPVVHGHLVPSNVLIDDDFEPRIADFGTVGAAADGSTEEDVYCYGSVLVELLTGRVGSPETVARVRGIARGREAARCLDPRL</sequence>
<keyword evidence="8" id="KW-0067">ATP-binding</keyword>
<dbReference type="InterPro" id="IPR032675">
    <property type="entry name" value="LRR_dom_sf"/>
</dbReference>
<keyword evidence="11 17" id="KW-0675">Receptor</keyword>